<dbReference type="CDD" id="cd20641">
    <property type="entry name" value="CYP709"/>
    <property type="match status" value="1"/>
</dbReference>
<evidence type="ECO:0000256" key="12">
    <source>
        <dbReference type="PIRSR" id="PIRSR602401-1"/>
    </source>
</evidence>
<evidence type="ECO:0000256" key="4">
    <source>
        <dbReference type="ARBA" id="ARBA00022617"/>
    </source>
</evidence>
<organism evidence="14">
    <name type="scientific">Descurainia sophia</name>
    <name type="common">Flixweed tansy-mustard</name>
    <name type="synonym">Sisymbrium sophia</name>
    <dbReference type="NCBI Taxonomy" id="89411"/>
    <lineage>
        <taxon>Eukaryota</taxon>
        <taxon>Viridiplantae</taxon>
        <taxon>Streptophyta</taxon>
        <taxon>Embryophyta</taxon>
        <taxon>Tracheophyta</taxon>
        <taxon>Spermatophyta</taxon>
        <taxon>Magnoliopsida</taxon>
        <taxon>eudicotyledons</taxon>
        <taxon>Gunneridae</taxon>
        <taxon>Pentapetalae</taxon>
        <taxon>rosids</taxon>
        <taxon>malvids</taxon>
        <taxon>Brassicales</taxon>
        <taxon>Brassicaceae</taxon>
        <taxon>Descurainieae</taxon>
        <taxon>Descurainia</taxon>
    </lineage>
</organism>
<dbReference type="InterPro" id="IPR002401">
    <property type="entry name" value="Cyt_P450_E_grp-I"/>
</dbReference>
<keyword evidence="5" id="KW-0812">Transmembrane</keyword>
<evidence type="ECO:0000256" key="2">
    <source>
        <dbReference type="ARBA" id="ARBA00004167"/>
    </source>
</evidence>
<protein>
    <submittedName>
        <fullName evidence="14">Cytochrome P450 family 709 subfamily B polypeptide 8</fullName>
    </submittedName>
</protein>
<keyword evidence="10 13" id="KW-0503">Monooxygenase</keyword>
<evidence type="ECO:0000256" key="3">
    <source>
        <dbReference type="ARBA" id="ARBA00010617"/>
    </source>
</evidence>
<keyword evidence="4 12" id="KW-0349">Heme</keyword>
<dbReference type="GO" id="GO:0005506">
    <property type="term" value="F:iron ion binding"/>
    <property type="evidence" value="ECO:0007669"/>
    <property type="project" value="InterPro"/>
</dbReference>
<dbReference type="SUPFAM" id="SSF48264">
    <property type="entry name" value="Cytochrome P450"/>
    <property type="match status" value="1"/>
</dbReference>
<dbReference type="PANTHER" id="PTHR24282:SF135">
    <property type="entry name" value="CYTOCHROME P450 709B2"/>
    <property type="match status" value="1"/>
</dbReference>
<sequence>MELLSTLNLLALALVLLVVPKIYEACRILVWRPWMISRRFKKQGISGPKYRILHGNLREIRMMKKEAKLLVLDPNSNDIVSRVLPHYQQWISQFGETFLYWHGTQPRICISDHELAKQILSNKFGFFVKPYIRPDLLKLTGNGLVFVEGLNWVRHRRILNPAFSMDKLKMMTQLMVDCTLRMLEEWEKQRKSGETEQVVMINSEFKRLTADIIANTAFGSSYAEGIQVFKSQRELQKCCATSVNNVFIPGMQYFPTPLNLQIWKLDRKVNNSIKRIIDARLKSESKNLESNYGNDLLGTMLTAARSNEAEKKMSIDEIIEECKTFFFAGHETTANLLTWSTMLLSLHKDWQEKLREEVFNECGKEKIPDSETCSKLKLMNMVLLESLRLYGPVLNMVRSASEDMKIGNLEIPKGTTIMLPIVKMHRDKSVWGSDSEKFNPMRFSNGVSRAANHPNALLAFSIGPRACIGQNFAMMEAKTVLAMILQRFRFNLSGEYKHAPADQLTLQPQYGLPVILQTIDG</sequence>
<keyword evidence="8 13" id="KW-0560">Oxidoreductase</keyword>
<dbReference type="FunFam" id="1.10.630.10:FF:000029">
    <property type="entry name" value="Cytochrome P450 734A1"/>
    <property type="match status" value="1"/>
</dbReference>
<dbReference type="PROSITE" id="PS00086">
    <property type="entry name" value="CYTOCHROME_P450"/>
    <property type="match status" value="1"/>
</dbReference>
<accession>A0A2S1CVR2</accession>
<gene>
    <name evidence="14" type="primary">CYP709B8</name>
</gene>
<name>A0A2S1CVR2_DESSO</name>
<proteinExistence type="evidence at transcript level"/>
<evidence type="ECO:0000256" key="1">
    <source>
        <dbReference type="ARBA" id="ARBA00001971"/>
    </source>
</evidence>
<evidence type="ECO:0000256" key="5">
    <source>
        <dbReference type="ARBA" id="ARBA00022692"/>
    </source>
</evidence>
<evidence type="ECO:0000256" key="8">
    <source>
        <dbReference type="ARBA" id="ARBA00023002"/>
    </source>
</evidence>
<keyword evidence="7" id="KW-1133">Transmembrane helix</keyword>
<evidence type="ECO:0000256" key="11">
    <source>
        <dbReference type="ARBA" id="ARBA00023136"/>
    </source>
</evidence>
<keyword evidence="9 12" id="KW-0408">Iron</keyword>
<dbReference type="PRINTS" id="PR00463">
    <property type="entry name" value="EP450I"/>
</dbReference>
<evidence type="ECO:0000256" key="13">
    <source>
        <dbReference type="RuleBase" id="RU000461"/>
    </source>
</evidence>
<dbReference type="Pfam" id="PF00067">
    <property type="entry name" value="p450"/>
    <property type="match status" value="1"/>
</dbReference>
<comment type="cofactor">
    <cofactor evidence="1 12">
        <name>heme</name>
        <dbReference type="ChEBI" id="CHEBI:30413"/>
    </cofactor>
</comment>
<dbReference type="InterPro" id="IPR036396">
    <property type="entry name" value="Cyt_P450_sf"/>
</dbReference>
<dbReference type="InterPro" id="IPR001128">
    <property type="entry name" value="Cyt_P450"/>
</dbReference>
<dbReference type="InterPro" id="IPR017972">
    <property type="entry name" value="Cyt_P450_CS"/>
</dbReference>
<keyword evidence="11" id="KW-0472">Membrane</keyword>
<dbReference type="PANTHER" id="PTHR24282">
    <property type="entry name" value="CYTOCHROME P450 FAMILY MEMBER"/>
    <property type="match status" value="1"/>
</dbReference>
<comment type="similarity">
    <text evidence="3 13">Belongs to the cytochrome P450 family.</text>
</comment>
<evidence type="ECO:0000256" key="6">
    <source>
        <dbReference type="ARBA" id="ARBA00022723"/>
    </source>
</evidence>
<evidence type="ECO:0000256" key="7">
    <source>
        <dbReference type="ARBA" id="ARBA00022989"/>
    </source>
</evidence>
<reference evidence="14" key="2">
    <citation type="submission" date="2017-05" db="EMBL/GenBank/DDBJ databases">
        <authorList>
            <person name="Song R."/>
            <person name="Chenine A.L."/>
            <person name="Ruprecht R.M."/>
        </authorList>
    </citation>
    <scope>NUCLEOTIDE SEQUENCE</scope>
    <source>
        <strain evidence="14">N11</strain>
        <tissue evidence="14">Leaf</tissue>
    </source>
</reference>
<dbReference type="InterPro" id="IPR050665">
    <property type="entry name" value="Cytochrome_P450_Monooxygen"/>
</dbReference>
<evidence type="ECO:0000256" key="10">
    <source>
        <dbReference type="ARBA" id="ARBA00023033"/>
    </source>
</evidence>
<dbReference type="AlphaFoldDB" id="A0A2S1CVR2"/>
<dbReference type="GO" id="GO:0016020">
    <property type="term" value="C:membrane"/>
    <property type="evidence" value="ECO:0007669"/>
    <property type="project" value="UniProtKB-SubCell"/>
</dbReference>
<dbReference type="Gene3D" id="1.10.630.10">
    <property type="entry name" value="Cytochrome P450"/>
    <property type="match status" value="1"/>
</dbReference>
<dbReference type="EMBL" id="MF152625">
    <property type="protein sequence ID" value="AWD38963.1"/>
    <property type="molecule type" value="mRNA"/>
</dbReference>
<dbReference type="GO" id="GO:0020037">
    <property type="term" value="F:heme binding"/>
    <property type="evidence" value="ECO:0007669"/>
    <property type="project" value="InterPro"/>
</dbReference>
<keyword evidence="6 12" id="KW-0479">Metal-binding</keyword>
<dbReference type="PRINTS" id="PR00385">
    <property type="entry name" value="P450"/>
</dbReference>
<dbReference type="GO" id="GO:0004497">
    <property type="term" value="F:monooxygenase activity"/>
    <property type="evidence" value="ECO:0007669"/>
    <property type="project" value="UniProtKB-KW"/>
</dbReference>
<dbReference type="GO" id="GO:0016705">
    <property type="term" value="F:oxidoreductase activity, acting on paired donors, with incorporation or reduction of molecular oxygen"/>
    <property type="evidence" value="ECO:0007669"/>
    <property type="project" value="InterPro"/>
</dbReference>
<evidence type="ECO:0000313" key="14">
    <source>
        <dbReference type="EMBL" id="AWD38963.1"/>
    </source>
</evidence>
<comment type="subcellular location">
    <subcellularLocation>
        <location evidence="2">Membrane</location>
        <topology evidence="2">Single-pass membrane protein</topology>
    </subcellularLocation>
</comment>
<reference evidence="14" key="1">
    <citation type="journal article" date="2016" name="BMC Genomics">
        <title>Target-site and non-target-site based resistance to the herbicide tribenuron-methyl in flixweed (Descurainia sophia L.).</title>
        <authorList>
            <person name="Yang Q."/>
            <person name="Deng W."/>
            <person name="Li X."/>
            <person name="Yu Q."/>
            <person name="Bai L."/>
            <person name="Zheng M."/>
        </authorList>
    </citation>
    <scope>NUCLEOTIDE SEQUENCE</scope>
    <source>
        <strain evidence="14">N11</strain>
        <tissue evidence="14">Leaf</tissue>
    </source>
</reference>
<feature type="binding site" description="axial binding residue" evidence="12">
    <location>
        <position position="467"/>
    </location>
    <ligand>
        <name>heme</name>
        <dbReference type="ChEBI" id="CHEBI:30413"/>
    </ligand>
    <ligandPart>
        <name>Fe</name>
        <dbReference type="ChEBI" id="CHEBI:18248"/>
    </ligandPart>
</feature>
<evidence type="ECO:0000256" key="9">
    <source>
        <dbReference type="ARBA" id="ARBA00023004"/>
    </source>
</evidence>